<gene>
    <name evidence="2" type="ORF">NP233_g1750</name>
</gene>
<protein>
    <submittedName>
        <fullName evidence="2">Uncharacterized protein</fullName>
    </submittedName>
</protein>
<comment type="caution">
    <text evidence="2">The sequence shown here is derived from an EMBL/GenBank/DDBJ whole genome shotgun (WGS) entry which is preliminary data.</text>
</comment>
<organism evidence="2 3">
    <name type="scientific">Leucocoprinus birnbaumii</name>
    <dbReference type="NCBI Taxonomy" id="56174"/>
    <lineage>
        <taxon>Eukaryota</taxon>
        <taxon>Fungi</taxon>
        <taxon>Dikarya</taxon>
        <taxon>Basidiomycota</taxon>
        <taxon>Agaricomycotina</taxon>
        <taxon>Agaricomycetes</taxon>
        <taxon>Agaricomycetidae</taxon>
        <taxon>Agaricales</taxon>
        <taxon>Agaricineae</taxon>
        <taxon>Agaricaceae</taxon>
        <taxon>Leucocoprinus</taxon>
    </lineage>
</organism>
<keyword evidence="3" id="KW-1185">Reference proteome</keyword>
<feature type="chain" id="PRO_5042236143" evidence="1">
    <location>
        <begin position="21"/>
        <end position="362"/>
    </location>
</feature>
<dbReference type="EMBL" id="JANIEX010000067">
    <property type="protein sequence ID" value="KAJ3574468.1"/>
    <property type="molecule type" value="Genomic_DNA"/>
</dbReference>
<reference evidence="2" key="1">
    <citation type="submission" date="2022-07" db="EMBL/GenBank/DDBJ databases">
        <title>Genome Sequence of Leucocoprinus birnbaumii.</title>
        <authorList>
            <person name="Buettner E."/>
        </authorList>
    </citation>
    <scope>NUCLEOTIDE SEQUENCE</scope>
    <source>
        <strain evidence="2">VT141</strain>
    </source>
</reference>
<evidence type="ECO:0000313" key="2">
    <source>
        <dbReference type="EMBL" id="KAJ3574468.1"/>
    </source>
</evidence>
<name>A0AAD5YZA6_9AGAR</name>
<proteinExistence type="predicted"/>
<dbReference type="AlphaFoldDB" id="A0AAD5YZA6"/>
<sequence>MASLNWLLPLTILITTVINGRYSETLHSTSYNPETYRSEQLAFKPTFQTQASFPAKHAKVMPGGSDQLDFNDLKGAVKRTSTSTHLHPLLRDSISLPLMKLPVEVRLLIIRYCSPVPAERQGPDSMETFLRLLWVSKTVQHEAYVACLPHIPLALWSKKGVRSFQALLSKKPELGCRVRYLWIGTGKLDAEELSWALHIIHCATQLRSLACGEHFLAQAMNRGLLAKTCRRVTLMGVDKDVMYKARGIRQVRLCTGVWSTKERFPDVTTLCFNARRTNVKDERVKMEYEAVERWTKEVESLILVERDSRRASSRGLEVKFKVGRRTGRSEMFSVSLPARWTEWDIWSSDVVGSGVWDICAPT</sequence>
<accession>A0AAD5YZA6</accession>
<evidence type="ECO:0000313" key="3">
    <source>
        <dbReference type="Proteomes" id="UP001213000"/>
    </source>
</evidence>
<dbReference type="Proteomes" id="UP001213000">
    <property type="component" value="Unassembled WGS sequence"/>
</dbReference>
<keyword evidence="1" id="KW-0732">Signal</keyword>
<evidence type="ECO:0000256" key="1">
    <source>
        <dbReference type="SAM" id="SignalP"/>
    </source>
</evidence>
<feature type="signal peptide" evidence="1">
    <location>
        <begin position="1"/>
        <end position="20"/>
    </location>
</feature>